<dbReference type="AlphaFoldDB" id="A0A220MPX1"/>
<dbReference type="EMBL" id="CP018145">
    <property type="protein sequence ID" value="ASJ56835.1"/>
    <property type="molecule type" value="Genomic_DNA"/>
</dbReference>
<proteinExistence type="predicted"/>
<dbReference type="Proteomes" id="UP000197781">
    <property type="component" value="Chromosome"/>
</dbReference>
<evidence type="ECO:0000313" key="1">
    <source>
        <dbReference type="EMBL" id="ASJ56835.1"/>
    </source>
</evidence>
<name>A0A220MPX1_9BACL</name>
<sequence>MELPNPFTVLEFYQTIIKALGAPSIIGVPRIGDVKRRVFTLLKLQKVEMLILDEMSYIKNTKYVNSSDSMEALKHVSNEVAYQSYV</sequence>
<dbReference type="InterPro" id="IPR008868">
    <property type="entry name" value="TniB"/>
</dbReference>
<gene>
    <name evidence="1" type="ORF">BP422_26930</name>
</gene>
<evidence type="ECO:0000313" key="2">
    <source>
        <dbReference type="Proteomes" id="UP000197781"/>
    </source>
</evidence>
<dbReference type="RefSeq" id="WP_088910317.1">
    <property type="nucleotide sequence ID" value="NZ_CP018145.1"/>
</dbReference>
<dbReference type="Pfam" id="PF05621">
    <property type="entry name" value="TniB"/>
    <property type="match status" value="1"/>
</dbReference>
<organism evidence="1 2">
    <name type="scientific">Brevibacillus formosus</name>
    <dbReference type="NCBI Taxonomy" id="54913"/>
    <lineage>
        <taxon>Bacteria</taxon>
        <taxon>Bacillati</taxon>
        <taxon>Bacillota</taxon>
        <taxon>Bacilli</taxon>
        <taxon>Bacillales</taxon>
        <taxon>Paenibacillaceae</taxon>
        <taxon>Brevibacillus</taxon>
    </lineage>
</organism>
<reference evidence="1 2" key="1">
    <citation type="submission" date="2016-11" db="EMBL/GenBank/DDBJ databases">
        <authorList>
            <person name="Jaros S."/>
            <person name="Januszkiewicz K."/>
            <person name="Wedrychowicz H."/>
        </authorList>
    </citation>
    <scope>NUCLEOTIDE SEQUENCE [LARGE SCALE GENOMIC DNA]</scope>
    <source>
        <strain evidence="1 2">NF2</strain>
    </source>
</reference>
<accession>A0A220MPX1</accession>
<dbReference type="KEGG" id="bfm:BP422_26930"/>
<protein>
    <submittedName>
        <fullName evidence="1">Uncharacterized protein</fullName>
    </submittedName>
</protein>